<evidence type="ECO:0000313" key="3">
    <source>
        <dbReference type="Proteomes" id="UP000242877"/>
    </source>
</evidence>
<feature type="compositionally biased region" description="Basic and acidic residues" evidence="1">
    <location>
        <begin position="187"/>
        <end position="198"/>
    </location>
</feature>
<sequence length="646" mass="73216">MPAISPRSFQPAGYPPDWDVDRSTLNMATRKLHESWIPPLKCSAHFLRWQSIRVPPLHVYAAIPPRPLGFNRKEPPRSTRIEPPHSATRLAIAQRRKVQPTTETLVDFSEAPISSMQIPTVLDSDTGITRHSLPNSESIESQQAENYLIHQLHQNKASSNHRLLTTHKPNHNLNNLAKTIHSSETTESFHPRPERAPKADPILEPTSTIDCPFASPRTPSSHTEIQRYTVEYPSSPPQIQSESALQSLHYSDLTLADMSDNPNTESATQATNSSRPSSRVGFTRAQREELNQILQSAIQQMRTDNMPTQAAPPQVTNLVEPDMPEPVQQRSIWKAEELGFFDPGLKVEDSMKSGAVSYVGHHFYFTNVHDFISRARDFIAAKGEQMVRLNLVSCLRGTALEWYSTELTELERAGLRATICDHGWFPTLEKRFRMKFSPAWTSIKNSRYTLKDAADGRSIREYVQNLIKTCNYAGISDRSTQIDLAFASLHPELQAQVPYPDAGTTLQTFLVNLENRAQSWGPFARMRLGRFSQYPNNARNQTTAQAQPHRNGPSFRGRQDYRGRGYERNRFNRHSYSQHDPASDSNYQQRTLPAPSTVTAGVVMTDSNSNTNETTEVQQEPLQIEYPQETPMNDIIDYEDAIEEDF</sequence>
<evidence type="ECO:0000313" key="2">
    <source>
        <dbReference type="EMBL" id="KZZ93080.1"/>
    </source>
</evidence>
<name>A0A166NXQ8_9EURO</name>
<dbReference type="Proteomes" id="UP000242877">
    <property type="component" value="Unassembled WGS sequence"/>
</dbReference>
<protein>
    <recommendedName>
        <fullName evidence="4">Retrotransposon gag domain-containing protein</fullName>
    </recommendedName>
</protein>
<feature type="region of interest" description="Disordered" evidence="1">
    <location>
        <begin position="540"/>
        <end position="562"/>
    </location>
</feature>
<evidence type="ECO:0008006" key="4">
    <source>
        <dbReference type="Google" id="ProtNLM"/>
    </source>
</evidence>
<feature type="compositionally biased region" description="Polar residues" evidence="1">
    <location>
        <begin position="260"/>
        <end position="277"/>
    </location>
</feature>
<comment type="caution">
    <text evidence="2">The sequence shown here is derived from an EMBL/GenBank/DDBJ whole genome shotgun (WGS) entry which is preliminary data.</text>
</comment>
<reference evidence="2 3" key="1">
    <citation type="journal article" date="2016" name="Genome Biol. Evol.">
        <title>Divergent and convergent evolution of fungal pathogenicity.</title>
        <authorList>
            <person name="Shang Y."/>
            <person name="Xiao G."/>
            <person name="Zheng P."/>
            <person name="Cen K."/>
            <person name="Zhan S."/>
            <person name="Wang C."/>
        </authorList>
    </citation>
    <scope>NUCLEOTIDE SEQUENCE [LARGE SCALE GENOMIC DNA]</scope>
    <source>
        <strain evidence="2 3">ARSEF 7405</strain>
    </source>
</reference>
<feature type="region of interest" description="Disordered" evidence="1">
    <location>
        <begin position="255"/>
        <end position="281"/>
    </location>
</feature>
<dbReference type="AlphaFoldDB" id="A0A166NXQ8"/>
<keyword evidence="3" id="KW-1185">Reference proteome</keyword>
<evidence type="ECO:0000256" key="1">
    <source>
        <dbReference type="SAM" id="MobiDB-lite"/>
    </source>
</evidence>
<feature type="region of interest" description="Disordered" evidence="1">
    <location>
        <begin position="182"/>
        <end position="222"/>
    </location>
</feature>
<proteinExistence type="predicted"/>
<feature type="compositionally biased region" description="Polar residues" evidence="1">
    <location>
        <begin position="574"/>
        <end position="591"/>
    </location>
</feature>
<dbReference type="OrthoDB" id="4336528at2759"/>
<accession>A0A166NXQ8</accession>
<gene>
    <name evidence="2" type="ORF">AAP_02546</name>
</gene>
<organism evidence="2 3">
    <name type="scientific">Ascosphaera apis ARSEF 7405</name>
    <dbReference type="NCBI Taxonomy" id="392613"/>
    <lineage>
        <taxon>Eukaryota</taxon>
        <taxon>Fungi</taxon>
        <taxon>Dikarya</taxon>
        <taxon>Ascomycota</taxon>
        <taxon>Pezizomycotina</taxon>
        <taxon>Eurotiomycetes</taxon>
        <taxon>Eurotiomycetidae</taxon>
        <taxon>Onygenales</taxon>
        <taxon>Ascosphaeraceae</taxon>
        <taxon>Ascosphaera</taxon>
    </lineage>
</organism>
<feature type="region of interest" description="Disordered" evidence="1">
    <location>
        <begin position="572"/>
        <end position="591"/>
    </location>
</feature>
<dbReference type="EMBL" id="AZGZ01000009">
    <property type="protein sequence ID" value="KZZ93080.1"/>
    <property type="molecule type" value="Genomic_DNA"/>
</dbReference>
<dbReference type="VEuPathDB" id="FungiDB:AAP_02546"/>